<dbReference type="FunFam" id="3.30.70.270:FF:000001">
    <property type="entry name" value="Diguanylate cyclase domain protein"/>
    <property type="match status" value="1"/>
</dbReference>
<evidence type="ECO:0000259" key="3">
    <source>
        <dbReference type="PROSITE" id="PS50883"/>
    </source>
</evidence>
<dbReference type="GO" id="GO:0003824">
    <property type="term" value="F:catalytic activity"/>
    <property type="evidence" value="ECO:0007669"/>
    <property type="project" value="UniProtKB-ARBA"/>
</dbReference>
<dbReference type="Gene3D" id="3.30.70.270">
    <property type="match status" value="1"/>
</dbReference>
<dbReference type="Gene3D" id="3.20.20.450">
    <property type="entry name" value="EAL domain"/>
    <property type="match status" value="1"/>
</dbReference>
<dbReference type="AlphaFoldDB" id="A0A2Z4PNB9"/>
<dbReference type="InterPro" id="IPR000160">
    <property type="entry name" value="GGDEF_dom"/>
</dbReference>
<keyword evidence="2" id="KW-1133">Transmembrane helix</keyword>
<dbReference type="Pfam" id="PF00990">
    <property type="entry name" value="GGDEF"/>
    <property type="match status" value="1"/>
</dbReference>
<name>A0A2Z4PNB9_9GAMM</name>
<dbReference type="CDD" id="cd01948">
    <property type="entry name" value="EAL"/>
    <property type="match status" value="1"/>
</dbReference>
<dbReference type="Pfam" id="PF00563">
    <property type="entry name" value="EAL"/>
    <property type="match status" value="1"/>
</dbReference>
<dbReference type="EMBL" id="CP016181">
    <property type="protein sequence ID" value="AWX98934.1"/>
    <property type="molecule type" value="Genomic_DNA"/>
</dbReference>
<dbReference type="InterPro" id="IPR000014">
    <property type="entry name" value="PAS"/>
</dbReference>
<feature type="domain" description="GGDEF" evidence="4">
    <location>
        <begin position="393"/>
        <end position="531"/>
    </location>
</feature>
<dbReference type="CDD" id="cd00130">
    <property type="entry name" value="PAS"/>
    <property type="match status" value="1"/>
</dbReference>
<dbReference type="OrthoDB" id="9804951at2"/>
<dbReference type="PROSITE" id="PS50883">
    <property type="entry name" value="EAL"/>
    <property type="match status" value="1"/>
</dbReference>
<dbReference type="PANTHER" id="PTHR44757:SF2">
    <property type="entry name" value="BIOFILM ARCHITECTURE MAINTENANCE PROTEIN MBAA"/>
    <property type="match status" value="1"/>
</dbReference>
<comment type="cofactor">
    <cofactor evidence="1">
        <name>Mg(2+)</name>
        <dbReference type="ChEBI" id="CHEBI:18420"/>
    </cofactor>
</comment>
<keyword evidence="2" id="KW-0812">Transmembrane</keyword>
<protein>
    <recommendedName>
        <fullName evidence="7">Diguanylate cyclase</fullName>
    </recommendedName>
</protein>
<dbReference type="Gene3D" id="3.30.450.20">
    <property type="entry name" value="PAS domain"/>
    <property type="match status" value="1"/>
</dbReference>
<keyword evidence="2" id="KW-0472">Membrane</keyword>
<dbReference type="PANTHER" id="PTHR44757">
    <property type="entry name" value="DIGUANYLATE CYCLASE DGCP"/>
    <property type="match status" value="1"/>
</dbReference>
<dbReference type="NCBIfam" id="TIGR00229">
    <property type="entry name" value="sensory_box"/>
    <property type="match status" value="1"/>
</dbReference>
<dbReference type="Pfam" id="PF13426">
    <property type="entry name" value="PAS_9"/>
    <property type="match status" value="1"/>
</dbReference>
<evidence type="ECO:0000256" key="1">
    <source>
        <dbReference type="ARBA" id="ARBA00001946"/>
    </source>
</evidence>
<dbReference type="SUPFAM" id="SSF55073">
    <property type="entry name" value="Nucleotide cyclase"/>
    <property type="match status" value="1"/>
</dbReference>
<dbReference type="InterPro" id="IPR035965">
    <property type="entry name" value="PAS-like_dom_sf"/>
</dbReference>
<dbReference type="InterPro" id="IPR035919">
    <property type="entry name" value="EAL_sf"/>
</dbReference>
<reference evidence="5 6" key="1">
    <citation type="submission" date="2016-06" db="EMBL/GenBank/DDBJ databases">
        <title>The sequenced genome of the ice-adhering bacterium Marinomonas primoryensis, from Antarctica.</title>
        <authorList>
            <person name="Graham L."/>
            <person name="Vance T.D.R."/>
            <person name="Davies P.L."/>
        </authorList>
    </citation>
    <scope>NUCLEOTIDE SEQUENCE [LARGE SCALE GENOMIC DNA]</scope>
    <source>
        <strain evidence="5 6">AceL</strain>
    </source>
</reference>
<gene>
    <name evidence="5" type="ORF">A8139_02180</name>
</gene>
<feature type="domain" description="EAL" evidence="3">
    <location>
        <begin position="540"/>
        <end position="795"/>
    </location>
</feature>
<dbReference type="InterPro" id="IPR029787">
    <property type="entry name" value="Nucleotide_cyclase"/>
</dbReference>
<dbReference type="PROSITE" id="PS50887">
    <property type="entry name" value="GGDEF"/>
    <property type="match status" value="1"/>
</dbReference>
<dbReference type="SUPFAM" id="SSF55785">
    <property type="entry name" value="PYP-like sensor domain (PAS domain)"/>
    <property type="match status" value="1"/>
</dbReference>
<evidence type="ECO:0008006" key="7">
    <source>
        <dbReference type="Google" id="ProtNLM"/>
    </source>
</evidence>
<dbReference type="NCBIfam" id="TIGR00254">
    <property type="entry name" value="GGDEF"/>
    <property type="match status" value="1"/>
</dbReference>
<evidence type="ECO:0000259" key="4">
    <source>
        <dbReference type="PROSITE" id="PS50887"/>
    </source>
</evidence>
<feature type="transmembrane region" description="Helical" evidence="2">
    <location>
        <begin position="158"/>
        <end position="179"/>
    </location>
</feature>
<accession>A0A2Z4PNB9</accession>
<proteinExistence type="predicted"/>
<dbReference type="SMART" id="SM00052">
    <property type="entry name" value="EAL"/>
    <property type="match status" value="1"/>
</dbReference>
<dbReference type="InterPro" id="IPR001610">
    <property type="entry name" value="PAC"/>
</dbReference>
<dbReference type="SMART" id="SM00267">
    <property type="entry name" value="GGDEF"/>
    <property type="match status" value="1"/>
</dbReference>
<dbReference type="SUPFAM" id="SSF141868">
    <property type="entry name" value="EAL domain-like"/>
    <property type="match status" value="1"/>
</dbReference>
<dbReference type="InterPro" id="IPR043128">
    <property type="entry name" value="Rev_trsase/Diguanyl_cyclase"/>
</dbReference>
<dbReference type="SMART" id="SM00086">
    <property type="entry name" value="PAC"/>
    <property type="match status" value="1"/>
</dbReference>
<organism evidence="5 6">
    <name type="scientific">Marinomonas primoryensis</name>
    <dbReference type="NCBI Taxonomy" id="178399"/>
    <lineage>
        <taxon>Bacteria</taxon>
        <taxon>Pseudomonadati</taxon>
        <taxon>Pseudomonadota</taxon>
        <taxon>Gammaproteobacteria</taxon>
        <taxon>Oceanospirillales</taxon>
        <taxon>Oceanospirillaceae</taxon>
        <taxon>Marinomonas</taxon>
    </lineage>
</organism>
<evidence type="ECO:0000313" key="5">
    <source>
        <dbReference type="EMBL" id="AWX98934.1"/>
    </source>
</evidence>
<evidence type="ECO:0000313" key="6">
    <source>
        <dbReference type="Proteomes" id="UP000249898"/>
    </source>
</evidence>
<evidence type="ECO:0000256" key="2">
    <source>
        <dbReference type="SAM" id="Phobius"/>
    </source>
</evidence>
<dbReference type="CDD" id="cd01949">
    <property type="entry name" value="GGDEF"/>
    <property type="match status" value="1"/>
</dbReference>
<sequence length="804" mass="91445">MLALRKRLSYKQAKWALVLLLLLSLLMSTFQIAIDWKEEQVIIENQIMSTLRIVESSASEAAYYLDDDLAKTVLTGLMRSNSFHKARLEDDLGYELASMYRSLAPLPLRWLSSKIFSGLPARFTLPLKRDDQLVVGTLVVSIDNAAATNGFIRRSIRLVTTSFISASLLSLAMYMLFYFQISRPLYRVIEQLNWLEKEEDEPAELKFKQTSREDELGILARTITALWHKRKKVESELAKSEEYFKAVLHQSSECMLLTNLKGQILDCNGETCRLLDYDAPTLLTLNIQDIDPEQEPSTLKGWTRNSQGDPKIYETQYHKSNGECFPVEVCGNIITLDNEAFFLASFRDITQRKKDQEQVNFLAYYDALTNLPNRRFLNQNLQQVITTARDNGQIGGLLFIDLDRFKNINDSMGHHMGDALLVEAAKRIVSCLSEADTAVRIGGDEFVLLIPMLDIELNEAQKKVTSLAETLLAQMSQVFRLEQNDLFISASIGISLFPLGDADDMQVLRQADTAMYEAKERGRNGFRFYRQEMQVQVAERAALEKALHSAVRNDEFYLVYQPQVNKNGRLIGFEVLLRWFSEELGLVPPSRFIPIAEEIGIIDEVGYWVLDNACQQLKTWQDLGLPASFEGIAINISPYQFAKDSFVGTVKEVIENTQIEPRLLDLEITEGMLVENIASVAEKMWHLKEHQVRFSIDDFGTGYSSLRYLQHFPINQLKIDQSFVRDLSNDPNSHVIINTIVSMADHMNLSVLAEGVENPIEKNILEKIGCARYQGYYFSKPVTGDIATQYLCGSVSFPLEHQGI</sequence>
<dbReference type="InterPro" id="IPR052155">
    <property type="entry name" value="Biofilm_reg_signaling"/>
</dbReference>
<dbReference type="Proteomes" id="UP000249898">
    <property type="component" value="Chromosome"/>
</dbReference>
<dbReference type="InterPro" id="IPR001633">
    <property type="entry name" value="EAL_dom"/>
</dbReference>